<evidence type="ECO:0000313" key="2">
    <source>
        <dbReference type="Proteomes" id="UP000478052"/>
    </source>
</evidence>
<dbReference type="Proteomes" id="UP000478052">
    <property type="component" value="Unassembled WGS sequence"/>
</dbReference>
<proteinExistence type="predicted"/>
<reference evidence="1 2" key="1">
    <citation type="submission" date="2019-08" db="EMBL/GenBank/DDBJ databases">
        <title>Whole genome of Aphis craccivora.</title>
        <authorList>
            <person name="Voronova N.V."/>
            <person name="Shulinski R.S."/>
            <person name="Bandarenka Y.V."/>
            <person name="Zhorov D.G."/>
            <person name="Warner D."/>
        </authorList>
    </citation>
    <scope>NUCLEOTIDE SEQUENCE [LARGE SCALE GENOMIC DNA]</scope>
    <source>
        <strain evidence="1">180601</strain>
        <tissue evidence="1">Whole Body</tissue>
    </source>
</reference>
<protein>
    <submittedName>
        <fullName evidence="1">Uncharacterized protein</fullName>
    </submittedName>
</protein>
<dbReference type="EMBL" id="VUJU01008963">
    <property type="protein sequence ID" value="KAF0723605.1"/>
    <property type="molecule type" value="Genomic_DNA"/>
</dbReference>
<organism evidence="1 2">
    <name type="scientific">Aphis craccivora</name>
    <name type="common">Cowpea aphid</name>
    <dbReference type="NCBI Taxonomy" id="307492"/>
    <lineage>
        <taxon>Eukaryota</taxon>
        <taxon>Metazoa</taxon>
        <taxon>Ecdysozoa</taxon>
        <taxon>Arthropoda</taxon>
        <taxon>Hexapoda</taxon>
        <taxon>Insecta</taxon>
        <taxon>Pterygota</taxon>
        <taxon>Neoptera</taxon>
        <taxon>Paraneoptera</taxon>
        <taxon>Hemiptera</taxon>
        <taxon>Sternorrhyncha</taxon>
        <taxon>Aphidomorpha</taxon>
        <taxon>Aphidoidea</taxon>
        <taxon>Aphididae</taxon>
        <taxon>Aphidini</taxon>
        <taxon>Aphis</taxon>
        <taxon>Aphis</taxon>
    </lineage>
</organism>
<dbReference type="AlphaFoldDB" id="A0A6G0W8I7"/>
<dbReference type="OrthoDB" id="6777438at2759"/>
<accession>A0A6G0W8I7</accession>
<name>A0A6G0W8I7_APHCR</name>
<sequence length="87" mass="10425">LVNRRKYTDICFLFKLINGVISCPELLQFINFHVLRFNSRSYPTFKIPFHRTSYGTYNPTDRIARECNNLKLDPFVMNNLYSLKHCF</sequence>
<gene>
    <name evidence="1" type="ORF">FWK35_00038247</name>
</gene>
<keyword evidence="2" id="KW-1185">Reference proteome</keyword>
<feature type="non-terminal residue" evidence="1">
    <location>
        <position position="1"/>
    </location>
</feature>
<comment type="caution">
    <text evidence="1">The sequence shown here is derived from an EMBL/GenBank/DDBJ whole genome shotgun (WGS) entry which is preliminary data.</text>
</comment>
<evidence type="ECO:0000313" key="1">
    <source>
        <dbReference type="EMBL" id="KAF0723605.1"/>
    </source>
</evidence>